<dbReference type="AlphaFoldDB" id="A0A8E2AXR6"/>
<keyword evidence="2" id="KW-1185">Reference proteome</keyword>
<reference evidence="1 2" key="1">
    <citation type="submission" date="2016-07" db="EMBL/GenBank/DDBJ databases">
        <title>Draft genome of the white-rot fungus Obba rivulosa 3A-2.</title>
        <authorList>
            <consortium name="DOE Joint Genome Institute"/>
            <person name="Miettinen O."/>
            <person name="Riley R."/>
            <person name="Acob R."/>
            <person name="Barry K."/>
            <person name="Cullen D."/>
            <person name="De Vries R."/>
            <person name="Hainaut M."/>
            <person name="Hatakka A."/>
            <person name="Henrissat B."/>
            <person name="Hilden K."/>
            <person name="Kuo R."/>
            <person name="Labutti K."/>
            <person name="Lipzen A."/>
            <person name="Makela M.R."/>
            <person name="Sandor L."/>
            <person name="Spatafora J.W."/>
            <person name="Grigoriev I.V."/>
            <person name="Hibbett D.S."/>
        </authorList>
    </citation>
    <scope>NUCLEOTIDE SEQUENCE [LARGE SCALE GENOMIC DNA]</scope>
    <source>
        <strain evidence="1 2">3A-2</strain>
    </source>
</reference>
<dbReference type="EMBL" id="KV722392">
    <property type="protein sequence ID" value="OCH91084.1"/>
    <property type="molecule type" value="Genomic_DNA"/>
</dbReference>
<sequence>MNADNMFQPIQSATGLIRPVPLPPLSTPRPSLPFSTFANIIDGHWEVPTEAPRVRIDERAIRHKLHLAREFDCIPDAHFVMLQAARAEEREKLLSLRNSSSDPAIARYVEAVVGHTRPWPPVTEPCCFPQPPVKMAAQVNHAYTGNHASVLVQQPRKDAARKRLNWGQGVTAMDLLRAIEEDPSMFMPRPAKTVVSAPKADYVDSGVDIKAILLQILTSPPKKPEPGIPIHRGRFSSYHNVGARDRYYHTPRYAGVAAC</sequence>
<evidence type="ECO:0000313" key="2">
    <source>
        <dbReference type="Proteomes" id="UP000250043"/>
    </source>
</evidence>
<gene>
    <name evidence="1" type="ORF">OBBRIDRAFT_792700</name>
</gene>
<name>A0A8E2AXR6_9APHY</name>
<proteinExistence type="predicted"/>
<dbReference type="Proteomes" id="UP000250043">
    <property type="component" value="Unassembled WGS sequence"/>
</dbReference>
<evidence type="ECO:0000313" key="1">
    <source>
        <dbReference type="EMBL" id="OCH91084.1"/>
    </source>
</evidence>
<organism evidence="1 2">
    <name type="scientific">Obba rivulosa</name>
    <dbReference type="NCBI Taxonomy" id="1052685"/>
    <lineage>
        <taxon>Eukaryota</taxon>
        <taxon>Fungi</taxon>
        <taxon>Dikarya</taxon>
        <taxon>Basidiomycota</taxon>
        <taxon>Agaricomycotina</taxon>
        <taxon>Agaricomycetes</taxon>
        <taxon>Polyporales</taxon>
        <taxon>Gelatoporiaceae</taxon>
        <taxon>Obba</taxon>
    </lineage>
</organism>
<protein>
    <submittedName>
        <fullName evidence="1">Uncharacterized protein</fullName>
    </submittedName>
</protein>
<accession>A0A8E2AXR6</accession>
<dbReference type="OrthoDB" id="10588193at2759"/>